<evidence type="ECO:0000313" key="2">
    <source>
        <dbReference type="EMBL" id="KAA2233980.1"/>
    </source>
</evidence>
<reference evidence="2 3" key="2">
    <citation type="submission" date="2019-09" db="EMBL/GenBank/DDBJ databases">
        <authorList>
            <person name="Jin C."/>
        </authorList>
    </citation>
    <scope>NUCLEOTIDE SEQUENCE [LARGE SCALE GENOMIC DNA]</scope>
    <source>
        <strain evidence="2 3">BN140002</strain>
    </source>
</reference>
<evidence type="ECO:0000256" key="1">
    <source>
        <dbReference type="SAM" id="MobiDB-lite"/>
    </source>
</evidence>
<dbReference type="Proteomes" id="UP000323142">
    <property type="component" value="Unassembled WGS sequence"/>
</dbReference>
<feature type="compositionally biased region" description="Low complexity" evidence="1">
    <location>
        <begin position="20"/>
        <end position="32"/>
    </location>
</feature>
<dbReference type="RefSeq" id="WP_149822240.1">
    <property type="nucleotide sequence ID" value="NZ_VUOA01000053.1"/>
</dbReference>
<reference evidence="2 3" key="1">
    <citation type="submission" date="2019-09" db="EMBL/GenBank/DDBJ databases">
        <title>Salinarimonas rosea gen. nov., sp. nov., a new member of the a-2 subgroup of the Proteobacteria.</title>
        <authorList>
            <person name="Liu J."/>
        </authorList>
    </citation>
    <scope>NUCLEOTIDE SEQUENCE [LARGE SCALE GENOMIC DNA]</scope>
    <source>
        <strain evidence="2 3">BN140002</strain>
    </source>
</reference>
<feature type="compositionally biased region" description="Basic and acidic residues" evidence="1">
    <location>
        <begin position="33"/>
        <end position="50"/>
    </location>
</feature>
<organism evidence="2 3">
    <name type="scientific">Salinarimonas soli</name>
    <dbReference type="NCBI Taxonomy" id="1638099"/>
    <lineage>
        <taxon>Bacteria</taxon>
        <taxon>Pseudomonadati</taxon>
        <taxon>Pseudomonadota</taxon>
        <taxon>Alphaproteobacteria</taxon>
        <taxon>Hyphomicrobiales</taxon>
        <taxon>Salinarimonadaceae</taxon>
        <taxon>Salinarimonas</taxon>
    </lineage>
</organism>
<evidence type="ECO:0000313" key="3">
    <source>
        <dbReference type="Proteomes" id="UP000323142"/>
    </source>
</evidence>
<gene>
    <name evidence="2" type="ORF">F0L46_24475</name>
</gene>
<proteinExistence type="predicted"/>
<sequence length="139" mass="14275">MSKKTVRFKLHVAGETPGTAGASAEAWIGAAKGRPDAGAHGDEQQPRPDPDLVGLADAMTALAQGAQDAVRAGASFDRGPAADALERVLRAKTASELAAAQNELARAGLEQGFLQMSRATQTWADAVAAAARCLSPRRG</sequence>
<accession>A0A5B2V639</accession>
<dbReference type="EMBL" id="VUOA01000053">
    <property type="protein sequence ID" value="KAA2233980.1"/>
    <property type="molecule type" value="Genomic_DNA"/>
</dbReference>
<evidence type="ECO:0008006" key="4">
    <source>
        <dbReference type="Google" id="ProtNLM"/>
    </source>
</evidence>
<feature type="compositionally biased region" description="Basic residues" evidence="1">
    <location>
        <begin position="1"/>
        <end position="10"/>
    </location>
</feature>
<feature type="region of interest" description="Disordered" evidence="1">
    <location>
        <begin position="1"/>
        <end position="53"/>
    </location>
</feature>
<comment type="caution">
    <text evidence="2">The sequence shown here is derived from an EMBL/GenBank/DDBJ whole genome shotgun (WGS) entry which is preliminary data.</text>
</comment>
<dbReference type="AlphaFoldDB" id="A0A5B2V639"/>
<protein>
    <recommendedName>
        <fullName evidence="4">Phasin domain-containing protein</fullName>
    </recommendedName>
</protein>
<name>A0A5B2V639_9HYPH</name>
<keyword evidence="3" id="KW-1185">Reference proteome</keyword>